<dbReference type="PRINTS" id="PR00097">
    <property type="entry name" value="ANTSNTHASEII"/>
</dbReference>
<dbReference type="EC" id="6.3.5.2" evidence="9"/>
<dbReference type="GO" id="GO:0005524">
    <property type="term" value="F:ATP binding"/>
    <property type="evidence" value="ECO:0007669"/>
    <property type="project" value="UniProtKB-UniRule"/>
</dbReference>
<dbReference type="CDD" id="cd01742">
    <property type="entry name" value="GATase1_GMP_Synthase"/>
    <property type="match status" value="1"/>
</dbReference>
<keyword evidence="4 9" id="KW-0547">Nucleotide-binding</keyword>
<dbReference type="PANTHER" id="PTHR11922">
    <property type="entry name" value="GMP SYNTHASE-RELATED"/>
    <property type="match status" value="1"/>
</dbReference>
<feature type="active site" evidence="9">
    <location>
        <position position="164"/>
    </location>
</feature>
<dbReference type="HAMAP" id="MF_00344">
    <property type="entry name" value="GMP_synthase"/>
    <property type="match status" value="1"/>
</dbReference>
<protein>
    <recommendedName>
        <fullName evidence="9">GMP synthase [glutamine-hydrolyzing]</fullName>
        <ecNumber evidence="9">6.3.5.2</ecNumber>
    </recommendedName>
    <alternativeName>
        <fullName evidence="9">GMP synthetase</fullName>
    </alternativeName>
    <alternativeName>
        <fullName evidence="9">Glutamine amidotransferase</fullName>
    </alternativeName>
</protein>
<feature type="domain" description="GMPS ATP-PPase" evidence="11">
    <location>
        <begin position="190"/>
        <end position="380"/>
    </location>
</feature>
<organism evidence="12 13">
    <name type="scientific">Candidatus Roizmanbacteria bacterium RIFCSPLOWO2_01_FULL_40_42</name>
    <dbReference type="NCBI Taxonomy" id="1802066"/>
    <lineage>
        <taxon>Bacteria</taxon>
        <taxon>Candidatus Roizmaniibacteriota</taxon>
    </lineage>
</organism>
<dbReference type="FunFam" id="3.40.50.880:FF:000001">
    <property type="entry name" value="GMP synthase [glutamine-hydrolyzing]"/>
    <property type="match status" value="1"/>
</dbReference>
<dbReference type="NCBIfam" id="TIGR00888">
    <property type="entry name" value="guaA_Nterm"/>
    <property type="match status" value="1"/>
</dbReference>
<evidence type="ECO:0000256" key="1">
    <source>
        <dbReference type="ARBA" id="ARBA00002332"/>
    </source>
</evidence>
<dbReference type="PROSITE" id="PS51273">
    <property type="entry name" value="GATASE_TYPE_1"/>
    <property type="match status" value="1"/>
</dbReference>
<dbReference type="InterPro" id="IPR025777">
    <property type="entry name" value="GMPS_ATP_PPase_dom"/>
</dbReference>
<dbReference type="Gene3D" id="3.30.300.10">
    <property type="match status" value="1"/>
</dbReference>
<comment type="function">
    <text evidence="1 9">Catalyzes the synthesis of GMP from XMP.</text>
</comment>
<dbReference type="SUPFAM" id="SSF54810">
    <property type="entry name" value="GMP synthetase C-terminal dimerisation domain"/>
    <property type="match status" value="1"/>
</dbReference>
<dbReference type="GO" id="GO:0003921">
    <property type="term" value="F:GMP synthase activity"/>
    <property type="evidence" value="ECO:0007669"/>
    <property type="project" value="InterPro"/>
</dbReference>
<dbReference type="Pfam" id="PF00117">
    <property type="entry name" value="GATase"/>
    <property type="match status" value="1"/>
</dbReference>
<dbReference type="SUPFAM" id="SSF52402">
    <property type="entry name" value="Adenine nucleotide alpha hydrolases-like"/>
    <property type="match status" value="1"/>
</dbReference>
<dbReference type="InterPro" id="IPR001674">
    <property type="entry name" value="GMP_synth_C"/>
</dbReference>
<dbReference type="EMBL" id="MGAQ01000015">
    <property type="protein sequence ID" value="OGK50545.1"/>
    <property type="molecule type" value="Genomic_DNA"/>
</dbReference>
<name>A0A1F7J4K9_9BACT</name>
<dbReference type="InterPro" id="IPR004739">
    <property type="entry name" value="GMP_synth_GATase"/>
</dbReference>
<dbReference type="PRINTS" id="PR00096">
    <property type="entry name" value="GATASE"/>
</dbReference>
<keyword evidence="7 9" id="KW-0067">ATP-binding</keyword>
<evidence type="ECO:0000259" key="11">
    <source>
        <dbReference type="PROSITE" id="PS51553"/>
    </source>
</evidence>
<evidence type="ECO:0000256" key="9">
    <source>
        <dbReference type="HAMAP-Rule" id="MF_00344"/>
    </source>
</evidence>
<gene>
    <name evidence="9" type="primary">guaA</name>
    <name evidence="12" type="ORF">A3B50_02055</name>
</gene>
<dbReference type="PANTHER" id="PTHR11922:SF2">
    <property type="entry name" value="GMP SYNTHASE [GLUTAMINE-HYDROLYZING]"/>
    <property type="match status" value="1"/>
</dbReference>
<comment type="catalytic activity">
    <reaction evidence="9">
        <text>XMP + L-glutamine + ATP + H2O = GMP + L-glutamate + AMP + diphosphate + 2 H(+)</text>
        <dbReference type="Rhea" id="RHEA:11680"/>
        <dbReference type="ChEBI" id="CHEBI:15377"/>
        <dbReference type="ChEBI" id="CHEBI:15378"/>
        <dbReference type="ChEBI" id="CHEBI:29985"/>
        <dbReference type="ChEBI" id="CHEBI:30616"/>
        <dbReference type="ChEBI" id="CHEBI:33019"/>
        <dbReference type="ChEBI" id="CHEBI:57464"/>
        <dbReference type="ChEBI" id="CHEBI:58115"/>
        <dbReference type="ChEBI" id="CHEBI:58359"/>
        <dbReference type="ChEBI" id="CHEBI:456215"/>
        <dbReference type="EC" id="6.3.5.2"/>
    </reaction>
</comment>
<comment type="subunit">
    <text evidence="9">Homodimer.</text>
</comment>
<dbReference type="InterPro" id="IPR014729">
    <property type="entry name" value="Rossmann-like_a/b/a_fold"/>
</dbReference>
<evidence type="ECO:0000256" key="2">
    <source>
        <dbReference type="ARBA" id="ARBA00005153"/>
    </source>
</evidence>
<feature type="active site" description="Nucleophile" evidence="9">
    <location>
        <position position="78"/>
    </location>
</feature>
<dbReference type="PROSITE" id="PS51553">
    <property type="entry name" value="GMPS_ATP_PPASE"/>
    <property type="match status" value="1"/>
</dbReference>
<keyword evidence="8 9" id="KW-0315">Glutamine amidotransferase</keyword>
<dbReference type="AlphaFoldDB" id="A0A1F7J4K9"/>
<evidence type="ECO:0000256" key="8">
    <source>
        <dbReference type="ARBA" id="ARBA00022962"/>
    </source>
</evidence>
<sequence>MILVVDFGSQTAHLIARRLRDIGIKTQIIDPENAIYEIKKLKPAGLIFSGGPSSVFEKGAPRINKKVFQLGLPILGICYGWQLTAYLLGGKVISGHKEYGPANLRIDRTEPLFSNVESYSKVWVSHGTTVTKLPKGYRPLAETESVKFAAAANLDKKIFGIQFHPEVEHTVFGVEILKNFATKICKLNLKTYNISVNDLIKQIKNVVKDQKVICAVSGGVDSSVAATLIGKAIGKKLHPIYIESGLMRIGTKEEVKRIFKKHLKIKPVVVEAQKLFLKKLRGAKDAEVKRKIIGKLYIDLFEKEAKKITGVRYLAQGTIYSDVIESKGSKNADKIKSHHNVGGLPTKMNLQLLEPLRHFYKDEVRKIGLRLGLPKSVVNKQVFPGPGQAIRIVGEVTPERLEQLQKADSIVIEEITKAGLYDKIYMSFPVMTNTVSTAVKGDARELLEVIALRIIESKDVMTTDWARLPYDLLQKISSRIVNEVPRISRVVYDITTKPPATMEWE</sequence>
<keyword evidence="5 9" id="KW-0332">GMP biosynthesis</keyword>
<keyword evidence="6 9" id="KW-0658">Purine biosynthesis</keyword>
<accession>A0A1F7J4K9</accession>
<dbReference type="Pfam" id="PF02540">
    <property type="entry name" value="NAD_synthase"/>
    <property type="match status" value="1"/>
</dbReference>
<dbReference type="InterPro" id="IPR022310">
    <property type="entry name" value="NAD/GMP_synthase"/>
</dbReference>
<dbReference type="SUPFAM" id="SSF52317">
    <property type="entry name" value="Class I glutamine amidotransferase-like"/>
    <property type="match status" value="1"/>
</dbReference>
<dbReference type="GO" id="GO:0005829">
    <property type="term" value="C:cytosol"/>
    <property type="evidence" value="ECO:0007669"/>
    <property type="project" value="TreeGrafter"/>
</dbReference>
<evidence type="ECO:0000313" key="12">
    <source>
        <dbReference type="EMBL" id="OGK50545.1"/>
    </source>
</evidence>
<proteinExistence type="inferred from homology"/>
<dbReference type="Gene3D" id="3.40.50.880">
    <property type="match status" value="1"/>
</dbReference>
<evidence type="ECO:0000313" key="13">
    <source>
        <dbReference type="Proteomes" id="UP000178558"/>
    </source>
</evidence>
<evidence type="ECO:0000256" key="7">
    <source>
        <dbReference type="ARBA" id="ARBA00022840"/>
    </source>
</evidence>
<evidence type="ECO:0000256" key="3">
    <source>
        <dbReference type="ARBA" id="ARBA00022598"/>
    </source>
</evidence>
<dbReference type="UniPathway" id="UPA00189">
    <property type="reaction ID" value="UER00296"/>
</dbReference>
<reference evidence="12 13" key="1">
    <citation type="journal article" date="2016" name="Nat. Commun.">
        <title>Thousands of microbial genomes shed light on interconnected biogeochemical processes in an aquifer system.</title>
        <authorList>
            <person name="Anantharaman K."/>
            <person name="Brown C.T."/>
            <person name="Hug L.A."/>
            <person name="Sharon I."/>
            <person name="Castelle C.J."/>
            <person name="Probst A.J."/>
            <person name="Thomas B.C."/>
            <person name="Singh A."/>
            <person name="Wilkins M.J."/>
            <person name="Karaoz U."/>
            <person name="Brodie E.L."/>
            <person name="Williams K.H."/>
            <person name="Hubbard S.S."/>
            <person name="Banfield J.F."/>
        </authorList>
    </citation>
    <scope>NUCLEOTIDE SEQUENCE [LARGE SCALE GENOMIC DNA]</scope>
</reference>
<dbReference type="Proteomes" id="UP000178558">
    <property type="component" value="Unassembled WGS sequence"/>
</dbReference>
<dbReference type="Gene3D" id="3.40.50.620">
    <property type="entry name" value="HUPs"/>
    <property type="match status" value="1"/>
</dbReference>
<dbReference type="Pfam" id="PF00958">
    <property type="entry name" value="GMP_synt_C"/>
    <property type="match status" value="1"/>
</dbReference>
<evidence type="ECO:0000256" key="5">
    <source>
        <dbReference type="ARBA" id="ARBA00022749"/>
    </source>
</evidence>
<feature type="active site" evidence="9">
    <location>
        <position position="166"/>
    </location>
</feature>
<dbReference type="CDD" id="cd01997">
    <property type="entry name" value="GMP_synthase_C"/>
    <property type="match status" value="1"/>
</dbReference>
<keyword evidence="3 9" id="KW-0436">Ligase</keyword>
<dbReference type="FunFam" id="3.30.300.10:FF:000002">
    <property type="entry name" value="GMP synthase [glutamine-hydrolyzing]"/>
    <property type="match status" value="1"/>
</dbReference>
<feature type="binding site" evidence="10">
    <location>
        <begin position="217"/>
        <end position="223"/>
    </location>
    <ligand>
        <name>ATP</name>
        <dbReference type="ChEBI" id="CHEBI:30616"/>
    </ligand>
</feature>
<dbReference type="NCBIfam" id="NF000848">
    <property type="entry name" value="PRK00074.1"/>
    <property type="match status" value="1"/>
</dbReference>
<dbReference type="InterPro" id="IPR017926">
    <property type="entry name" value="GATASE"/>
</dbReference>
<dbReference type="InterPro" id="IPR022955">
    <property type="entry name" value="GMP_synthase"/>
</dbReference>
<dbReference type="NCBIfam" id="TIGR00884">
    <property type="entry name" value="guaA_Cterm"/>
    <property type="match status" value="1"/>
</dbReference>
<evidence type="ECO:0000256" key="4">
    <source>
        <dbReference type="ARBA" id="ARBA00022741"/>
    </source>
</evidence>
<evidence type="ECO:0000256" key="6">
    <source>
        <dbReference type="ARBA" id="ARBA00022755"/>
    </source>
</evidence>
<dbReference type="InterPro" id="IPR029062">
    <property type="entry name" value="Class_I_gatase-like"/>
</dbReference>
<evidence type="ECO:0000256" key="10">
    <source>
        <dbReference type="PROSITE-ProRule" id="PRU00886"/>
    </source>
</evidence>
<comment type="pathway">
    <text evidence="2 9">Purine metabolism; GMP biosynthesis; GMP from XMP (L-Gln route): step 1/1.</text>
</comment>
<comment type="caution">
    <text evidence="12">The sequence shown here is derived from an EMBL/GenBank/DDBJ whole genome shotgun (WGS) entry which is preliminary data.</text>
</comment>